<dbReference type="InterPro" id="IPR018108">
    <property type="entry name" value="MCP_transmembrane"/>
</dbReference>
<dbReference type="Pfam" id="PF00153">
    <property type="entry name" value="Mito_carr"/>
    <property type="match status" value="1"/>
</dbReference>
<keyword evidence="6" id="KW-0999">Mitochondrion inner membrane</keyword>
<keyword evidence="10" id="KW-0496">Mitochondrion</keyword>
<dbReference type="AlphaFoldDB" id="A0A4C1SV01"/>
<keyword evidence="9" id="KW-0406">Ion transport</keyword>
<keyword evidence="11" id="KW-0472">Membrane</keyword>
<accession>A0A4C1SV01</accession>
<evidence type="ECO:0000256" key="4">
    <source>
        <dbReference type="ARBA" id="ARBA00022496"/>
    </source>
</evidence>
<evidence type="ECO:0000256" key="1">
    <source>
        <dbReference type="ARBA" id="ARBA00004448"/>
    </source>
</evidence>
<dbReference type="Gene3D" id="3.30.420.10">
    <property type="entry name" value="Ribonuclease H-like superfamily/Ribonuclease H"/>
    <property type="match status" value="1"/>
</dbReference>
<dbReference type="GO" id="GO:0015093">
    <property type="term" value="F:ferrous iron transmembrane transporter activity"/>
    <property type="evidence" value="ECO:0007669"/>
    <property type="project" value="TreeGrafter"/>
</dbReference>
<dbReference type="InterPro" id="IPR036397">
    <property type="entry name" value="RNaseH_sf"/>
</dbReference>
<keyword evidence="8" id="KW-0408">Iron</keyword>
<keyword evidence="5" id="KW-0812">Transmembrane</keyword>
<reference evidence="12 13" key="1">
    <citation type="journal article" date="2019" name="Commun. Biol.">
        <title>The bagworm genome reveals a unique fibroin gene that provides high tensile strength.</title>
        <authorList>
            <person name="Kono N."/>
            <person name="Nakamura H."/>
            <person name="Ohtoshi R."/>
            <person name="Tomita M."/>
            <person name="Numata K."/>
            <person name="Arakawa K."/>
        </authorList>
    </citation>
    <scope>NUCLEOTIDE SEQUENCE [LARGE SCALE GENOMIC DNA]</scope>
</reference>
<evidence type="ECO:0000313" key="13">
    <source>
        <dbReference type="Proteomes" id="UP000299102"/>
    </source>
</evidence>
<dbReference type="SUPFAM" id="SSF103506">
    <property type="entry name" value="Mitochondrial carrier"/>
    <property type="match status" value="1"/>
</dbReference>
<evidence type="ECO:0000256" key="6">
    <source>
        <dbReference type="ARBA" id="ARBA00022792"/>
    </source>
</evidence>
<keyword evidence="13" id="KW-1185">Reference proteome</keyword>
<sequence>MNFEDYESLPTQNPVTHMTAGAIAGVMEHCFMYPLDSVKTRMQSLRIAHNRTITETFSYMIRQEGLLRNSVILRVWSLRRDSPCHIYVTAIQSRFCVANISDPADTTDSSENMAEVEEKKIICFICGLTGDPINNNLKNLSLRNDGIALRAVPVKNYLITFDWEVLPHLPHLPDIAPSDYHLFWSMAHAVSEQRFTSYEDTKT</sequence>
<protein>
    <submittedName>
        <fullName evidence="12">Mitoferrin</fullName>
    </submittedName>
</protein>
<evidence type="ECO:0000256" key="10">
    <source>
        <dbReference type="ARBA" id="ARBA00023128"/>
    </source>
</evidence>
<dbReference type="Gene3D" id="1.50.40.10">
    <property type="entry name" value="Mitochondrial carrier domain"/>
    <property type="match status" value="1"/>
</dbReference>
<evidence type="ECO:0000256" key="3">
    <source>
        <dbReference type="ARBA" id="ARBA00022448"/>
    </source>
</evidence>
<evidence type="ECO:0000313" key="12">
    <source>
        <dbReference type="EMBL" id="GBP05765.1"/>
    </source>
</evidence>
<dbReference type="OrthoDB" id="43906at2759"/>
<evidence type="ECO:0000256" key="7">
    <source>
        <dbReference type="ARBA" id="ARBA00022989"/>
    </source>
</evidence>
<evidence type="ECO:0000256" key="8">
    <source>
        <dbReference type="ARBA" id="ARBA00023004"/>
    </source>
</evidence>
<dbReference type="PANTHER" id="PTHR45758">
    <property type="entry name" value="MITOFERRIN-1-RELATED"/>
    <property type="match status" value="1"/>
</dbReference>
<dbReference type="GO" id="GO:0003676">
    <property type="term" value="F:nucleic acid binding"/>
    <property type="evidence" value="ECO:0007669"/>
    <property type="project" value="InterPro"/>
</dbReference>
<keyword evidence="4" id="KW-0410">Iron transport</keyword>
<keyword evidence="3" id="KW-0813">Transport</keyword>
<proteinExistence type="inferred from homology"/>
<evidence type="ECO:0000256" key="5">
    <source>
        <dbReference type="ARBA" id="ARBA00022692"/>
    </source>
</evidence>
<comment type="caution">
    <text evidence="12">The sequence shown here is derived from an EMBL/GenBank/DDBJ whole genome shotgun (WGS) entry which is preliminary data.</text>
</comment>
<organism evidence="12 13">
    <name type="scientific">Eumeta variegata</name>
    <name type="common">Bagworm moth</name>
    <name type="synonym">Eumeta japonica</name>
    <dbReference type="NCBI Taxonomy" id="151549"/>
    <lineage>
        <taxon>Eukaryota</taxon>
        <taxon>Metazoa</taxon>
        <taxon>Ecdysozoa</taxon>
        <taxon>Arthropoda</taxon>
        <taxon>Hexapoda</taxon>
        <taxon>Insecta</taxon>
        <taxon>Pterygota</taxon>
        <taxon>Neoptera</taxon>
        <taxon>Endopterygota</taxon>
        <taxon>Lepidoptera</taxon>
        <taxon>Glossata</taxon>
        <taxon>Ditrysia</taxon>
        <taxon>Tineoidea</taxon>
        <taxon>Psychidae</taxon>
        <taxon>Oiketicinae</taxon>
        <taxon>Eumeta</taxon>
    </lineage>
</organism>
<keyword evidence="7" id="KW-1133">Transmembrane helix</keyword>
<evidence type="ECO:0000256" key="9">
    <source>
        <dbReference type="ARBA" id="ARBA00023065"/>
    </source>
</evidence>
<name>A0A4C1SV01_EUMVA</name>
<dbReference type="GO" id="GO:0005743">
    <property type="term" value="C:mitochondrial inner membrane"/>
    <property type="evidence" value="ECO:0007669"/>
    <property type="project" value="UniProtKB-SubCell"/>
</dbReference>
<dbReference type="PANTHER" id="PTHR45758:SF20">
    <property type="entry name" value="MITOFERRIN-2"/>
    <property type="match status" value="1"/>
</dbReference>
<evidence type="ECO:0000256" key="11">
    <source>
        <dbReference type="ARBA" id="ARBA00023136"/>
    </source>
</evidence>
<dbReference type="GO" id="GO:0048250">
    <property type="term" value="P:iron import into the mitochondrion"/>
    <property type="evidence" value="ECO:0007669"/>
    <property type="project" value="TreeGrafter"/>
</dbReference>
<gene>
    <name evidence="12" type="primary">mfrn</name>
    <name evidence="12" type="ORF">EVAR_5086_1</name>
</gene>
<dbReference type="Proteomes" id="UP000299102">
    <property type="component" value="Unassembled WGS sequence"/>
</dbReference>
<comment type="subcellular location">
    <subcellularLocation>
        <location evidence="1">Mitochondrion inner membrane</location>
        <topology evidence="1">Multi-pass membrane protein</topology>
    </subcellularLocation>
</comment>
<dbReference type="InterPro" id="IPR023395">
    <property type="entry name" value="MCP_dom_sf"/>
</dbReference>
<comment type="similarity">
    <text evidence="2">Belongs to the mitochondrial carrier (TC 2.A.29) family.</text>
</comment>
<evidence type="ECO:0000256" key="2">
    <source>
        <dbReference type="ARBA" id="ARBA00006375"/>
    </source>
</evidence>
<dbReference type="EMBL" id="BGZK01000019">
    <property type="protein sequence ID" value="GBP05765.1"/>
    <property type="molecule type" value="Genomic_DNA"/>
</dbReference>
<dbReference type="STRING" id="151549.A0A4C1SV01"/>